<evidence type="ECO:0008006" key="4">
    <source>
        <dbReference type="Google" id="ProtNLM"/>
    </source>
</evidence>
<sequence length="246" mass="28833">MWKRKKKYSPVKYDGDLSKEYNRVLKDISEIERLSITPKLIELNQKEKKIEMEIILAPIIFFVSIIIIGLSVDKFLSRSSHIVMDAVVVIFGVVIFFLNVEQLRLPSKYKLARRIYEEKILSAIKVYFSLSSSKYIKMLKDEISDAINKTAKEQSDKWNTLGHITSVVVLSGLTAVITKGLKDWMFYSLILVIVSFLTAIAFKNDIKNWNLVRKVTKKKYQNREKIRKYLQEVLYAKERERLTERN</sequence>
<protein>
    <recommendedName>
        <fullName evidence="4">ABC transporter ATP-binding protein</fullName>
    </recommendedName>
</protein>
<accession>A0ABN5LLL3</accession>
<gene>
    <name evidence="2" type="ORF">DK182_10630</name>
</gene>
<dbReference type="GeneID" id="93924958"/>
<reference evidence="2 3" key="1">
    <citation type="submission" date="2018-05" db="EMBL/GenBank/DDBJ databases">
        <title>Complete genome sequences of Streptococcus sobrinus.</title>
        <authorList>
            <person name="Sales M."/>
            <person name="Jensen P.A."/>
        </authorList>
    </citation>
    <scope>NUCLEOTIDE SEQUENCE [LARGE SCALE GENOMIC DNA]</scope>
    <source>
        <strain evidence="2 3">SL1</strain>
    </source>
</reference>
<proteinExistence type="predicted"/>
<evidence type="ECO:0000256" key="1">
    <source>
        <dbReference type="SAM" id="Phobius"/>
    </source>
</evidence>
<keyword evidence="1" id="KW-0472">Membrane</keyword>
<dbReference type="RefSeq" id="WP_002962480.1">
    <property type="nucleotide sequence ID" value="NZ_CP029490.1"/>
</dbReference>
<keyword evidence="1" id="KW-0812">Transmembrane</keyword>
<name>A0ABN5LLL3_9STRE</name>
<feature type="transmembrane region" description="Helical" evidence="1">
    <location>
        <begin position="158"/>
        <end position="178"/>
    </location>
</feature>
<organism evidence="2 3">
    <name type="scientific">Streptococcus sobrinus</name>
    <dbReference type="NCBI Taxonomy" id="1310"/>
    <lineage>
        <taxon>Bacteria</taxon>
        <taxon>Bacillati</taxon>
        <taxon>Bacillota</taxon>
        <taxon>Bacilli</taxon>
        <taxon>Lactobacillales</taxon>
        <taxon>Streptococcaceae</taxon>
        <taxon>Streptococcus</taxon>
    </lineage>
</organism>
<feature type="transmembrane region" description="Helical" evidence="1">
    <location>
        <begin position="184"/>
        <end position="202"/>
    </location>
</feature>
<keyword evidence="3" id="KW-1185">Reference proteome</keyword>
<evidence type="ECO:0000313" key="3">
    <source>
        <dbReference type="Proteomes" id="UP000245369"/>
    </source>
</evidence>
<dbReference type="EMBL" id="CP029490">
    <property type="protein sequence ID" value="AWN21736.1"/>
    <property type="molecule type" value="Genomic_DNA"/>
</dbReference>
<evidence type="ECO:0000313" key="2">
    <source>
        <dbReference type="EMBL" id="AWN21736.1"/>
    </source>
</evidence>
<keyword evidence="1" id="KW-1133">Transmembrane helix</keyword>
<feature type="transmembrane region" description="Helical" evidence="1">
    <location>
        <begin position="54"/>
        <end position="76"/>
    </location>
</feature>
<dbReference type="Proteomes" id="UP000245369">
    <property type="component" value="Chromosome"/>
</dbReference>
<feature type="transmembrane region" description="Helical" evidence="1">
    <location>
        <begin position="82"/>
        <end position="100"/>
    </location>
</feature>